<feature type="transmembrane region" description="Helical" evidence="1">
    <location>
        <begin position="160"/>
        <end position="179"/>
    </location>
</feature>
<dbReference type="Proteomes" id="UP000268229">
    <property type="component" value="Chromosome"/>
</dbReference>
<evidence type="ECO:0000256" key="1">
    <source>
        <dbReference type="SAM" id="Phobius"/>
    </source>
</evidence>
<evidence type="ECO:0000313" key="3">
    <source>
        <dbReference type="Proteomes" id="UP000268229"/>
    </source>
</evidence>
<keyword evidence="1" id="KW-0472">Membrane</keyword>
<dbReference type="EMBL" id="LR134516">
    <property type="protein sequence ID" value="VEJ21151.1"/>
    <property type="molecule type" value="Genomic_DNA"/>
</dbReference>
<dbReference type="RefSeq" id="WP_126304455.1">
    <property type="nucleotide sequence ID" value="NZ_LR134516.1"/>
</dbReference>
<dbReference type="STRING" id="326522.BWD08_03680"/>
<evidence type="ECO:0000313" key="2">
    <source>
        <dbReference type="EMBL" id="VEJ21151.1"/>
    </source>
</evidence>
<dbReference type="AlphaFoldDB" id="A0A448UB95"/>
<reference evidence="2 3" key="1">
    <citation type="submission" date="2018-12" db="EMBL/GenBank/DDBJ databases">
        <authorList>
            <consortium name="Pathogen Informatics"/>
        </authorList>
    </citation>
    <scope>NUCLEOTIDE SEQUENCE [LARGE SCALE GENOMIC DNA]</scope>
    <source>
        <strain evidence="2 3">NCTC12227</strain>
    </source>
</reference>
<keyword evidence="1" id="KW-1133">Transmembrane helix</keyword>
<dbReference type="OrthoDB" id="9877127at2"/>
<sequence length="247" mass="29482">MEIILAFFKSIFFLWNRKNLKKYFQGEFEPTEEELVKIQFFFKYLDESAHLREQDSKKQYFYDLDRQLEQKKIPYFKELSVEELDFLMERKICLDGILDVVFAKGGMVRGLGAIKWNADDKKYDKKKFFAETYPSFEDEKIKHGYWRRKRQKLRFDNPEIIGFLMMVSILICLSVPYILSFGIDYTLHGIQLLPIWCCVICFLCFPFMMIPDNISEVFKRLNQEKYAVIFQGISNDGSDNESKKTVV</sequence>
<name>A0A448UB95_9NEIS</name>
<organism evidence="2 3">
    <name type="scientific">Neisseria animaloris</name>
    <dbReference type="NCBI Taxonomy" id="326522"/>
    <lineage>
        <taxon>Bacteria</taxon>
        <taxon>Pseudomonadati</taxon>
        <taxon>Pseudomonadota</taxon>
        <taxon>Betaproteobacteria</taxon>
        <taxon>Neisseriales</taxon>
        <taxon>Neisseriaceae</taxon>
        <taxon>Neisseria</taxon>
    </lineage>
</organism>
<keyword evidence="1" id="KW-0812">Transmembrane</keyword>
<dbReference type="KEGG" id="nani:NCTC12227_00877"/>
<protein>
    <submittedName>
        <fullName evidence="2">Uncharacterized protein</fullName>
    </submittedName>
</protein>
<proteinExistence type="predicted"/>
<keyword evidence="3" id="KW-1185">Reference proteome</keyword>
<feature type="transmembrane region" description="Helical" evidence="1">
    <location>
        <begin position="191"/>
        <end position="210"/>
    </location>
</feature>
<gene>
    <name evidence="2" type="ORF">NCTC12227_00877</name>
</gene>
<accession>A0A448UB95</accession>